<dbReference type="InterPro" id="IPR028202">
    <property type="entry name" value="Reductase_C"/>
</dbReference>
<evidence type="ECO:0000256" key="3">
    <source>
        <dbReference type="ARBA" id="ARBA00022827"/>
    </source>
</evidence>
<dbReference type="SUPFAM" id="SSF55424">
    <property type="entry name" value="FAD/NAD-linked reductases, dimerisation (C-terminal) domain"/>
    <property type="match status" value="1"/>
</dbReference>
<keyword evidence="4" id="KW-0560">Oxidoreductase</keyword>
<dbReference type="PRINTS" id="PR00368">
    <property type="entry name" value="FADPNR"/>
</dbReference>
<dbReference type="InterPro" id="IPR016156">
    <property type="entry name" value="FAD/NAD-linked_Rdtase_dimer_sf"/>
</dbReference>
<protein>
    <submittedName>
        <fullName evidence="7">FAD-dependent oxidoreductase</fullName>
    </submittedName>
</protein>
<dbReference type="EMBL" id="JAJNCO010000027">
    <property type="protein sequence ID" value="MCD2114723.1"/>
    <property type="molecule type" value="Genomic_DNA"/>
</dbReference>
<evidence type="ECO:0000259" key="6">
    <source>
        <dbReference type="Pfam" id="PF14759"/>
    </source>
</evidence>
<evidence type="ECO:0000256" key="1">
    <source>
        <dbReference type="ARBA" id="ARBA00001974"/>
    </source>
</evidence>
<dbReference type="Proteomes" id="UP001198630">
    <property type="component" value="Unassembled WGS sequence"/>
</dbReference>
<evidence type="ECO:0000256" key="4">
    <source>
        <dbReference type="ARBA" id="ARBA00023002"/>
    </source>
</evidence>
<feature type="domain" description="FAD/NAD(P)-binding" evidence="5">
    <location>
        <begin position="6"/>
        <end position="328"/>
    </location>
</feature>
<dbReference type="Gene3D" id="3.50.50.60">
    <property type="entry name" value="FAD/NAD(P)-binding domain"/>
    <property type="match status" value="2"/>
</dbReference>
<dbReference type="GO" id="GO:0005737">
    <property type="term" value="C:cytoplasm"/>
    <property type="evidence" value="ECO:0007669"/>
    <property type="project" value="TreeGrafter"/>
</dbReference>
<gene>
    <name evidence="7" type="ORF">LQ384_26840</name>
</gene>
<keyword evidence="3" id="KW-0274">FAD</keyword>
<dbReference type="InterPro" id="IPR023753">
    <property type="entry name" value="FAD/NAD-binding_dom"/>
</dbReference>
<evidence type="ECO:0000259" key="5">
    <source>
        <dbReference type="Pfam" id="PF07992"/>
    </source>
</evidence>
<dbReference type="AlphaFoldDB" id="A0AAW4XP03"/>
<feature type="domain" description="Reductase C-terminal" evidence="6">
    <location>
        <begin position="350"/>
        <end position="418"/>
    </location>
</feature>
<dbReference type="RefSeq" id="WP_230792702.1">
    <property type="nucleotide sequence ID" value="NZ_JAJNCO010000027.1"/>
</dbReference>
<evidence type="ECO:0000256" key="2">
    <source>
        <dbReference type="ARBA" id="ARBA00022630"/>
    </source>
</evidence>
<dbReference type="InterPro" id="IPR036188">
    <property type="entry name" value="FAD/NAD-bd_sf"/>
</dbReference>
<dbReference type="GO" id="GO:0016651">
    <property type="term" value="F:oxidoreductase activity, acting on NAD(P)H"/>
    <property type="evidence" value="ECO:0007669"/>
    <property type="project" value="TreeGrafter"/>
</dbReference>
<dbReference type="InterPro" id="IPR050446">
    <property type="entry name" value="FAD-oxidoreductase/Apoptosis"/>
</dbReference>
<comment type="cofactor">
    <cofactor evidence="1">
        <name>FAD</name>
        <dbReference type="ChEBI" id="CHEBI:57692"/>
    </cofactor>
</comment>
<dbReference type="Gene3D" id="3.30.390.30">
    <property type="match status" value="1"/>
</dbReference>
<keyword evidence="2" id="KW-0285">Flavoprotein</keyword>
<dbReference type="PANTHER" id="PTHR43557:SF2">
    <property type="entry name" value="RIESKE DOMAIN-CONTAINING PROTEIN-RELATED"/>
    <property type="match status" value="1"/>
</dbReference>
<dbReference type="PRINTS" id="PR00411">
    <property type="entry name" value="PNDRDTASEI"/>
</dbReference>
<organism evidence="7 8">
    <name type="scientific">Rhodococcus rhodochrous</name>
    <dbReference type="NCBI Taxonomy" id="1829"/>
    <lineage>
        <taxon>Bacteria</taxon>
        <taxon>Bacillati</taxon>
        <taxon>Actinomycetota</taxon>
        <taxon>Actinomycetes</taxon>
        <taxon>Mycobacteriales</taxon>
        <taxon>Nocardiaceae</taxon>
        <taxon>Rhodococcus</taxon>
    </lineage>
</organism>
<sequence>MNEQAKLVVVGAGLAGLRACEAARRAGHTGPIVLLGEETHLPYDRPPLSKEFLAAEGADVDDPLLRPAAMIYDELDLDVRTGTRAVGLDTIEKTVAVESGYPSRVDHVGYDELVIATGAAARQLPGAEDLTGVLALRTLDDAHAVRLGLDAGANIVVVGAGFIGSEVASAARARGLPVTIVEALDAPLVRSLGVEVGALCSRLHLENGADLRLGVGVAALKPLDGSVPDSHGQRPVGAVELSDGTSLAADLVVVGVGAVPSTAWLRESGVKLHERDGGIVCDETMGVLRDDGSRVEHVWAAGDVAHWDNSLFERTMRLEHWTSAAEQGATAARNALTAPEEWKPYTTVPYFWSDWYDTRLQFVGVPQADEILVQHRSDNKGGTVVLYREADRLVGTLTIGRPDLVMKYRRLIAQRASWSDGVQFGAAAS</sequence>
<evidence type="ECO:0000313" key="8">
    <source>
        <dbReference type="Proteomes" id="UP001198630"/>
    </source>
</evidence>
<comment type="caution">
    <text evidence="7">The sequence shown here is derived from an EMBL/GenBank/DDBJ whole genome shotgun (WGS) entry which is preliminary data.</text>
</comment>
<dbReference type="SUPFAM" id="SSF51905">
    <property type="entry name" value="FAD/NAD(P)-binding domain"/>
    <property type="match status" value="1"/>
</dbReference>
<name>A0AAW4XP03_RHORH</name>
<evidence type="ECO:0000313" key="7">
    <source>
        <dbReference type="EMBL" id="MCD2114723.1"/>
    </source>
</evidence>
<accession>A0AAW4XP03</accession>
<proteinExistence type="predicted"/>
<dbReference type="Pfam" id="PF07992">
    <property type="entry name" value="Pyr_redox_2"/>
    <property type="match status" value="1"/>
</dbReference>
<dbReference type="Pfam" id="PF14759">
    <property type="entry name" value="Reductase_C"/>
    <property type="match status" value="1"/>
</dbReference>
<dbReference type="PANTHER" id="PTHR43557">
    <property type="entry name" value="APOPTOSIS-INDUCING FACTOR 1"/>
    <property type="match status" value="1"/>
</dbReference>
<reference evidence="7" key="1">
    <citation type="submission" date="2021-11" db="EMBL/GenBank/DDBJ databases">
        <title>Development of a sustainable strategy for remediation of hydrocarbon-contaminated territories based on the waste exchange concept.</title>
        <authorList>
            <person name="Elkin A."/>
        </authorList>
    </citation>
    <scope>NUCLEOTIDE SEQUENCE</scope>
    <source>
        <strain evidence="7">IEGM 757</strain>
    </source>
</reference>